<dbReference type="Gene3D" id="3.10.28.10">
    <property type="entry name" value="Homing endonucleases"/>
    <property type="match status" value="1"/>
</dbReference>
<dbReference type="Proteomes" id="UP000008120">
    <property type="component" value="Chromosome"/>
</dbReference>
<feature type="coiled-coil region" evidence="1">
    <location>
        <begin position="13"/>
        <end position="40"/>
    </location>
</feature>
<reference evidence="2 4" key="2">
    <citation type="journal article" date="2011" name="Nucleic Acids Res.">
        <title>Insights into the evolution of Archaea and eukaryotic protein modifier systems revealed by the genome of a novel archaeal group.</title>
        <authorList>
            <person name="Nunoura T."/>
            <person name="Takaki Y."/>
            <person name="Kakuta J."/>
            <person name="Nishi S."/>
            <person name="Sugahara J."/>
            <person name="Kazama H."/>
            <person name="Chee G."/>
            <person name="Hattori M."/>
            <person name="Kanai A."/>
            <person name="Atomi H."/>
            <person name="Takai K."/>
            <person name="Takami H."/>
        </authorList>
    </citation>
    <scope>NUCLEOTIDE SEQUENCE [LARGE SCALE GENOMIC DNA]</scope>
</reference>
<name>E6N6M5_CALS0</name>
<evidence type="ECO:0000313" key="3">
    <source>
        <dbReference type="EMBL" id="BAJ50774.1"/>
    </source>
</evidence>
<dbReference type="BioCyc" id="CCAL311458:G131R-929-MONOMER"/>
<organism evidence="2 4">
    <name type="scientific">Caldiarchaeum subterraneum</name>
    <dbReference type="NCBI Taxonomy" id="311458"/>
    <lineage>
        <taxon>Archaea</taxon>
        <taxon>Nitrososphaerota</taxon>
        <taxon>Candidatus Caldarchaeales</taxon>
        <taxon>Candidatus Caldarchaeaceae</taxon>
        <taxon>Candidatus Caldarchaeum</taxon>
    </lineage>
</organism>
<evidence type="ECO:0000256" key="1">
    <source>
        <dbReference type="SAM" id="Coils"/>
    </source>
</evidence>
<dbReference type="EMBL" id="BA000048">
    <property type="protein sequence ID" value="BAJ50774.1"/>
    <property type="molecule type" value="Genomic_DNA"/>
</dbReference>
<protein>
    <submittedName>
        <fullName evidence="2">Uncharacterized protein</fullName>
    </submittedName>
</protein>
<proteinExistence type="predicted"/>
<accession>E6N6M5</accession>
<gene>
    <name evidence="3" type="ORF">CSUB_C0917</name>
    <name evidence="2" type="ORF">HGMM_F02G05C12</name>
</gene>
<keyword evidence="1" id="KW-0175">Coiled coil</keyword>
<dbReference type="KEGG" id="csu:CSUB_C0917"/>
<dbReference type="SUPFAM" id="SSF55608">
    <property type="entry name" value="Homing endonucleases"/>
    <property type="match status" value="1"/>
</dbReference>
<sequence length="422" mass="48785">MEKGLVGGEDGGKDAFAKLMEMLEKDLQQVEERDAELRARLPPPKKTGRKRAIYPPPYLGAAVILYEACYNYREVSEAINRLLGPEHQIDEETLRNRLVEAGVKLRNQAEAVRRATLRGPRKPARDTIQMAMAAALAQGDAAVRVKGRTMVEMILNTPYEGFAKTVAKLFEGHGTISLGARKYTEDYYEWQLIMRFDLKDWQFLVEAKNSMRIPDFIKTDEELRAYLAMMLACEGYITWSARNKEKTDKPTTEFDVVILTNTNEILVSEVEDVLRRYGYVPSKTLYSDMGNVARDRYGRRYVTTKRAYRLLVGRREEVQKVLRWLGPLPHPMKEVYRIWALRLLEQANGRPIRWVEAQKIKDYLDELYEKSVETGRCRAKIFFEKVQHEMNTANMVDRRPLKAQTAPTQLTYTLNDKQTSGK</sequence>
<dbReference type="InterPro" id="IPR027434">
    <property type="entry name" value="Homing_endonucl"/>
</dbReference>
<evidence type="ECO:0000313" key="2">
    <source>
        <dbReference type="EMBL" id="BAJ47944.1"/>
    </source>
</evidence>
<dbReference type="EMBL" id="AP011850">
    <property type="protein sequence ID" value="BAJ47944.1"/>
    <property type="molecule type" value="Genomic_DNA"/>
</dbReference>
<dbReference type="AlphaFoldDB" id="E6N6M5"/>
<evidence type="ECO:0000313" key="4">
    <source>
        <dbReference type="Proteomes" id="UP000008120"/>
    </source>
</evidence>
<reference evidence="2 4" key="1">
    <citation type="journal article" date="2005" name="Environ. Microbiol.">
        <title>Genetic and functional properties of uncultivated thermophilic crenarchaeotes from a subsurface gold mine as revealed by analysis of genome fragments.</title>
        <authorList>
            <person name="Nunoura T."/>
            <person name="Hirayama H."/>
            <person name="Takami H."/>
            <person name="Oida H."/>
            <person name="Nishi S."/>
            <person name="Shimamura S."/>
            <person name="Suzuki Y."/>
            <person name="Inagaki F."/>
            <person name="Takai K."/>
            <person name="Nealson K.H."/>
            <person name="Horikoshi K."/>
        </authorList>
    </citation>
    <scope>NUCLEOTIDE SEQUENCE [LARGE SCALE GENOMIC DNA]</scope>
</reference>